<keyword evidence="1" id="KW-0289">Folate biosynthesis</keyword>
<feature type="domain" description="Dihydroneopterin aldolase/epimerase" evidence="2">
    <location>
        <begin position="175"/>
        <end position="286"/>
    </location>
</feature>
<keyword evidence="4" id="KW-1185">Reference proteome</keyword>
<dbReference type="EMBL" id="JAGMUV010000002">
    <property type="protein sequence ID" value="KAH7170950.1"/>
    <property type="molecule type" value="Genomic_DNA"/>
</dbReference>
<dbReference type="OrthoDB" id="5425486at2759"/>
<accession>A0A9P9FP93</accession>
<dbReference type="GO" id="GO:0004150">
    <property type="term" value="F:dihydroneopterin aldolase activity"/>
    <property type="evidence" value="ECO:0007669"/>
    <property type="project" value="InterPro"/>
</dbReference>
<gene>
    <name evidence="3" type="ORF">EDB81DRAFT_185224</name>
</gene>
<dbReference type="SMART" id="SM00905">
    <property type="entry name" value="FolB"/>
    <property type="match status" value="1"/>
</dbReference>
<dbReference type="Gene3D" id="3.30.1130.10">
    <property type="match status" value="2"/>
</dbReference>
<dbReference type="InterPro" id="IPR006157">
    <property type="entry name" value="FolB_dom"/>
</dbReference>
<dbReference type="InterPro" id="IPR043133">
    <property type="entry name" value="GTP-CH-I_C/QueF"/>
</dbReference>
<evidence type="ECO:0000313" key="3">
    <source>
        <dbReference type="EMBL" id="KAH7170950.1"/>
    </source>
</evidence>
<dbReference type="SUPFAM" id="SSF55620">
    <property type="entry name" value="Tetrahydrobiopterin biosynthesis enzymes-like"/>
    <property type="match status" value="1"/>
</dbReference>
<sequence length="295" mass="32005">MAVPLQAGWQLQFAERQPSAVIRVRNVQSTIQGPHDAWGRPGRPQPILVSAEVSLAQPFEWSSSADQVAPDTVHYGLLSKAILATLKRLEVQAAEGQVATLHEVLRSIWFDLTGLDISGARVDTDKKESFLTLAFVCRLSVSVVLPKASLIGGGVSLTASAIFQESSMMARNLGLNLQGLRVPLLIGVNQNERLAKQIVVANIVIEKYRNEEDDYVDLEAVVVDCMTDSEFGTLEALAAKIVSHVTKHLNPGLGRLPSVDSWYLQIGLEKPTAVPFADAACVELRTSTDSLIKSL</sequence>
<dbReference type="AlphaFoldDB" id="A0A9P9FP93"/>
<comment type="caution">
    <text evidence="3">The sequence shown here is derived from an EMBL/GenBank/DDBJ whole genome shotgun (WGS) entry which is preliminary data.</text>
</comment>
<reference evidence="3" key="1">
    <citation type="journal article" date="2021" name="Nat. Commun.">
        <title>Genetic determinants of endophytism in the Arabidopsis root mycobiome.</title>
        <authorList>
            <person name="Mesny F."/>
            <person name="Miyauchi S."/>
            <person name="Thiergart T."/>
            <person name="Pickel B."/>
            <person name="Atanasova L."/>
            <person name="Karlsson M."/>
            <person name="Huettel B."/>
            <person name="Barry K.W."/>
            <person name="Haridas S."/>
            <person name="Chen C."/>
            <person name="Bauer D."/>
            <person name="Andreopoulos W."/>
            <person name="Pangilinan J."/>
            <person name="LaButti K."/>
            <person name="Riley R."/>
            <person name="Lipzen A."/>
            <person name="Clum A."/>
            <person name="Drula E."/>
            <person name="Henrissat B."/>
            <person name="Kohler A."/>
            <person name="Grigoriev I.V."/>
            <person name="Martin F.M."/>
            <person name="Hacquard S."/>
        </authorList>
    </citation>
    <scope>NUCLEOTIDE SEQUENCE</scope>
    <source>
        <strain evidence="3">MPI-CAGE-AT-0147</strain>
    </source>
</reference>
<dbReference type="Proteomes" id="UP000738349">
    <property type="component" value="Unassembled WGS sequence"/>
</dbReference>
<dbReference type="Pfam" id="PF02152">
    <property type="entry name" value="FolB"/>
    <property type="match status" value="1"/>
</dbReference>
<evidence type="ECO:0000256" key="1">
    <source>
        <dbReference type="ARBA" id="ARBA00022909"/>
    </source>
</evidence>
<proteinExistence type="predicted"/>
<evidence type="ECO:0000259" key="2">
    <source>
        <dbReference type="SMART" id="SM00905"/>
    </source>
</evidence>
<dbReference type="GO" id="GO:0046656">
    <property type="term" value="P:folic acid biosynthetic process"/>
    <property type="evidence" value="ECO:0007669"/>
    <property type="project" value="UniProtKB-KW"/>
</dbReference>
<organism evidence="3 4">
    <name type="scientific">Dactylonectria macrodidyma</name>
    <dbReference type="NCBI Taxonomy" id="307937"/>
    <lineage>
        <taxon>Eukaryota</taxon>
        <taxon>Fungi</taxon>
        <taxon>Dikarya</taxon>
        <taxon>Ascomycota</taxon>
        <taxon>Pezizomycotina</taxon>
        <taxon>Sordariomycetes</taxon>
        <taxon>Hypocreomycetidae</taxon>
        <taxon>Hypocreales</taxon>
        <taxon>Nectriaceae</taxon>
        <taxon>Dactylonectria</taxon>
    </lineage>
</organism>
<name>A0A9P9FP93_9HYPO</name>
<protein>
    <recommendedName>
        <fullName evidence="2">Dihydroneopterin aldolase/epimerase domain-containing protein</fullName>
    </recommendedName>
</protein>
<evidence type="ECO:0000313" key="4">
    <source>
        <dbReference type="Proteomes" id="UP000738349"/>
    </source>
</evidence>